<dbReference type="Proteomes" id="UP000035067">
    <property type="component" value="Unassembled WGS sequence"/>
</dbReference>
<name>A0A0G2HKJ0_9SYNE</name>
<evidence type="ECO:0000313" key="2">
    <source>
        <dbReference type="Proteomes" id="UP000035067"/>
    </source>
</evidence>
<proteinExistence type="predicted"/>
<accession>A0A0G2HKJ0</accession>
<dbReference type="EMBL" id="JXQG01000064">
    <property type="protein sequence ID" value="KKZ11072.1"/>
    <property type="molecule type" value="Genomic_DNA"/>
</dbReference>
<evidence type="ECO:0000313" key="1">
    <source>
        <dbReference type="EMBL" id="KKZ11072.1"/>
    </source>
</evidence>
<comment type="caution">
    <text evidence="1">The sequence shown here is derived from an EMBL/GenBank/DDBJ whole genome shotgun (WGS) entry which is preliminary data.</text>
</comment>
<organism evidence="1 2">
    <name type="scientific">Candidatus Synechococcus spongiarum SP3</name>
    <dbReference type="NCBI Taxonomy" id="1604020"/>
    <lineage>
        <taxon>Bacteria</taxon>
        <taxon>Bacillati</taxon>
        <taxon>Cyanobacteriota</taxon>
        <taxon>Cyanophyceae</taxon>
        <taxon>Synechococcales</taxon>
        <taxon>Synechococcaceae</taxon>
        <taxon>Synechococcus</taxon>
    </lineage>
</organism>
<reference evidence="1 2" key="1">
    <citation type="submission" date="2015-01" db="EMBL/GenBank/DDBJ databases">
        <title>Lifestyle Evolution in Cyanobacterial Symbionts of Sponges.</title>
        <authorList>
            <person name="Burgsdorf I."/>
            <person name="Slaby B.M."/>
            <person name="Handley K.M."/>
            <person name="Haber M."/>
            <person name="Blom J."/>
            <person name="Marshall C.W."/>
            <person name="Gilbert J.A."/>
            <person name="Hentschel U."/>
            <person name="Steindler L."/>
        </authorList>
    </citation>
    <scope>NUCLEOTIDE SEQUENCE [LARGE SCALE GENOMIC DNA]</scope>
    <source>
        <strain evidence="1">SP3</strain>
    </source>
</reference>
<dbReference type="AlphaFoldDB" id="A0A0G2HKJ0"/>
<protein>
    <submittedName>
        <fullName evidence="1">Uncharacterized protein</fullName>
    </submittedName>
</protein>
<gene>
    <name evidence="1" type="ORF">TE42_08810</name>
</gene>
<sequence length="100" mass="11185">MSCPVAKKQLPHSFQGFGDLEEAPKATLTMNFFHLAQELAKVSLTLLKSFQLLFQLTGKLELLDSFLSKKKVLLLIVVNYVQQVLTFALGLPRVPLQLCP</sequence>